<comment type="caution">
    <text evidence="1">The sequence shown here is derived from an EMBL/GenBank/DDBJ whole genome shotgun (WGS) entry which is preliminary data.</text>
</comment>
<dbReference type="EMBL" id="BART01006028">
    <property type="protein sequence ID" value="GAG56656.1"/>
    <property type="molecule type" value="Genomic_DNA"/>
</dbReference>
<protein>
    <submittedName>
        <fullName evidence="1">Uncharacterized protein</fullName>
    </submittedName>
</protein>
<sequence>MKNMNLIWEERIEKIKEIFSSYSIEDNYTALLCSDLYIYNIASPAKHIFLYNILTSLDPHEFTKENKIINYNDFKRYISLIYSFLPKFPMFEDYIAEADWGEIRFPYDNQQFKIFYGNELENVYERLEQFKIMFLPWSKKYFDKTGRDQSNELLFCLKLQDSFISSIQQKVDEKKVNQLSLGNIEIPEESFWNNVNLFINDFEIEKIAEEKELIDIYSSEQGKSVNRNNNEQSFKQELFSGFLLPVYFINHCNKYYPILPRRYTGVLFYNWENLFKSYKNKSNKKLSYSLLCSLKLHKYIKERLKVSLINPAVSAIYPGGKSHEIIFSTSFVIKNTLFLIHFLEPFYDIKETSKEIKKLTPKIKEAIKLIENVPTTLALHQKRKNMQINPVNVDSKLDILPLIINPSIFFLQ</sequence>
<organism evidence="1">
    <name type="scientific">marine sediment metagenome</name>
    <dbReference type="NCBI Taxonomy" id="412755"/>
    <lineage>
        <taxon>unclassified sequences</taxon>
        <taxon>metagenomes</taxon>
        <taxon>ecological metagenomes</taxon>
    </lineage>
</organism>
<reference evidence="1" key="1">
    <citation type="journal article" date="2014" name="Front. Microbiol.">
        <title>High frequency of phylogenetically diverse reductive dehalogenase-homologous genes in deep subseafloor sedimentary metagenomes.</title>
        <authorList>
            <person name="Kawai M."/>
            <person name="Futagami T."/>
            <person name="Toyoda A."/>
            <person name="Takaki Y."/>
            <person name="Nishi S."/>
            <person name="Hori S."/>
            <person name="Arai W."/>
            <person name="Tsubouchi T."/>
            <person name="Morono Y."/>
            <person name="Uchiyama I."/>
            <person name="Ito T."/>
            <person name="Fujiyama A."/>
            <person name="Inagaki F."/>
            <person name="Takami H."/>
        </authorList>
    </citation>
    <scope>NUCLEOTIDE SEQUENCE</scope>
    <source>
        <strain evidence="1">Expedition CK06-06</strain>
    </source>
</reference>
<dbReference type="AlphaFoldDB" id="X1A8Y8"/>
<name>X1A8Y8_9ZZZZ</name>
<gene>
    <name evidence="1" type="ORF">S01H4_13704</name>
</gene>
<accession>X1A8Y8</accession>
<evidence type="ECO:0000313" key="1">
    <source>
        <dbReference type="EMBL" id="GAG56656.1"/>
    </source>
</evidence>
<proteinExistence type="predicted"/>